<evidence type="ECO:0000313" key="7">
    <source>
        <dbReference type="Proteomes" id="UP000242287"/>
    </source>
</evidence>
<dbReference type="InterPro" id="IPR011989">
    <property type="entry name" value="ARM-like"/>
</dbReference>
<feature type="domain" description="Importin N-terminal" evidence="5">
    <location>
        <begin position="24"/>
        <end position="100"/>
    </location>
</feature>
<dbReference type="OrthoDB" id="431626at2759"/>
<dbReference type="GO" id="GO:0005829">
    <property type="term" value="C:cytosol"/>
    <property type="evidence" value="ECO:0007669"/>
    <property type="project" value="TreeGrafter"/>
</dbReference>
<keyword evidence="7" id="KW-1185">Reference proteome</keyword>
<evidence type="ECO:0000256" key="3">
    <source>
        <dbReference type="ARBA" id="ARBA00022927"/>
    </source>
</evidence>
<comment type="subcellular location">
    <subcellularLocation>
        <location evidence="1">Nucleus</location>
    </subcellularLocation>
</comment>
<dbReference type="PROSITE" id="PS50166">
    <property type="entry name" value="IMPORTIN_B_NT"/>
    <property type="match status" value="1"/>
</dbReference>
<keyword evidence="4" id="KW-0539">Nucleus</keyword>
<keyword evidence="2" id="KW-0813">Transport</keyword>
<dbReference type="InterPro" id="IPR001494">
    <property type="entry name" value="Importin-beta_N"/>
</dbReference>
<dbReference type="Pfam" id="PF25018">
    <property type="entry name" value="HEAT_IPO9_c"/>
    <property type="match status" value="1"/>
</dbReference>
<dbReference type="PANTHER" id="PTHR10997">
    <property type="entry name" value="IMPORTIN-7, 8, 11"/>
    <property type="match status" value="1"/>
</dbReference>
<evidence type="ECO:0000256" key="4">
    <source>
        <dbReference type="ARBA" id="ARBA00023242"/>
    </source>
</evidence>
<dbReference type="Gene3D" id="1.25.10.10">
    <property type="entry name" value="Leucine-rich Repeat Variant"/>
    <property type="match status" value="1"/>
</dbReference>
<sequence length="796" mass="88729">MSFTNLQECLAATLSSDPNIRISAELKLAELFKNPETGLALSHLILAQDAELPLRQSASILLRKYVKERWSPIFHTFKGSAPPVTIKTQIRQAVFQGLSDPDRRIRSLCAHTLSSIANSDWPDEYPDLLNFLVNLISSGSPNSVHGAMQLFTEFIKSDLTEDQILPVLRQLLPVLLSVLGSTESHSAPTRARTVSVFRQCVTALFMVKDQHPQAVKEATASVLPVWLDAFKVLLNLDIEQELQRSDNWDGLTVRIQVFKTLDTMHTSFPRALTHYLQEFLNSSLHHLQKLYPSFVHYYISPSESAPRNSEDETIELPQLICPIIDFISTVARSGKAKTWFEGERFTAMVDAIFKFTQMTDDDEESWATNPNSFVAQEEDETQTYSVRVASFDLLGVFMDRNPVQTIRVFDQIMKEVIRTSEMEKNAGHANWWRRLEAALVSLGSQAEAVLDCLEVEQESERPEPIDIGALLTNVIPPVLSLSECPFLQGRGFVFASQFSRLLPTQSATQYLEAAVQVIETPNINIPVKVSAVKAVHNFCQEGNESLLLPYASRIAKDLCPFLPITNEDTLLLVLETISSVLEIDKAKWLDIELANSLVYAILQVWKHNNKDPIFVSMLTDILVSLASSSAPSINNAVINQALPALTESLTSAKSDEFWITSSAIQLINSLVKGSEKLTEGFFSHIASVLFKCLGEAEDRDLLQNGIVCLTTVIRKDCSQLVAWRDVNGRSGLDYVLMLIAKTLENQDESGGLFLGDLIIHLLRQTGEAVLPVLPQLLQSMVNRMISAKTATFIQVG</sequence>
<name>A0A2A9NED7_9AGAR</name>
<dbReference type="InterPro" id="IPR056840">
    <property type="entry name" value="HEAT_IPO9_central"/>
</dbReference>
<proteinExistence type="predicted"/>
<dbReference type="InterPro" id="IPR016024">
    <property type="entry name" value="ARM-type_fold"/>
</dbReference>
<evidence type="ECO:0000313" key="6">
    <source>
        <dbReference type="EMBL" id="PFH48408.1"/>
    </source>
</evidence>
<evidence type="ECO:0000256" key="1">
    <source>
        <dbReference type="ARBA" id="ARBA00004123"/>
    </source>
</evidence>
<dbReference type="Proteomes" id="UP000242287">
    <property type="component" value="Unassembled WGS sequence"/>
</dbReference>
<dbReference type="SMART" id="SM00913">
    <property type="entry name" value="IBN_N"/>
    <property type="match status" value="1"/>
</dbReference>
<dbReference type="GO" id="GO:0006606">
    <property type="term" value="P:protein import into nucleus"/>
    <property type="evidence" value="ECO:0007669"/>
    <property type="project" value="TreeGrafter"/>
</dbReference>
<dbReference type="STRING" id="703135.A0A2A9NED7"/>
<evidence type="ECO:0000259" key="5">
    <source>
        <dbReference type="PROSITE" id="PS50166"/>
    </source>
</evidence>
<dbReference type="GO" id="GO:0005635">
    <property type="term" value="C:nuclear envelope"/>
    <property type="evidence" value="ECO:0007669"/>
    <property type="project" value="TreeGrafter"/>
</dbReference>
<gene>
    <name evidence="6" type="ORF">AMATHDRAFT_65585</name>
</gene>
<evidence type="ECO:0000256" key="2">
    <source>
        <dbReference type="ARBA" id="ARBA00022448"/>
    </source>
</evidence>
<organism evidence="6 7">
    <name type="scientific">Amanita thiersii Skay4041</name>
    <dbReference type="NCBI Taxonomy" id="703135"/>
    <lineage>
        <taxon>Eukaryota</taxon>
        <taxon>Fungi</taxon>
        <taxon>Dikarya</taxon>
        <taxon>Basidiomycota</taxon>
        <taxon>Agaricomycotina</taxon>
        <taxon>Agaricomycetes</taxon>
        <taxon>Agaricomycetidae</taxon>
        <taxon>Agaricales</taxon>
        <taxon>Pluteineae</taxon>
        <taxon>Amanitaceae</taxon>
        <taxon>Amanita</taxon>
    </lineage>
</organism>
<keyword evidence="3" id="KW-0653">Protein transport</keyword>
<dbReference type="AlphaFoldDB" id="A0A2A9NED7"/>
<dbReference type="PANTHER" id="PTHR10997:SF9">
    <property type="entry name" value="IMPORTIN-9"/>
    <property type="match status" value="1"/>
</dbReference>
<dbReference type="Pfam" id="PF03810">
    <property type="entry name" value="IBN_N"/>
    <property type="match status" value="1"/>
</dbReference>
<dbReference type="SUPFAM" id="SSF48371">
    <property type="entry name" value="ARM repeat"/>
    <property type="match status" value="1"/>
</dbReference>
<dbReference type="EMBL" id="KZ302064">
    <property type="protein sequence ID" value="PFH48408.1"/>
    <property type="molecule type" value="Genomic_DNA"/>
</dbReference>
<dbReference type="GO" id="GO:0031267">
    <property type="term" value="F:small GTPase binding"/>
    <property type="evidence" value="ECO:0007669"/>
    <property type="project" value="InterPro"/>
</dbReference>
<protein>
    <recommendedName>
        <fullName evidence="5">Importin N-terminal domain-containing protein</fullName>
    </recommendedName>
</protein>
<reference evidence="6 7" key="1">
    <citation type="submission" date="2014-02" db="EMBL/GenBank/DDBJ databases">
        <title>Transposable element dynamics among asymbiotic and ectomycorrhizal Amanita fungi.</title>
        <authorList>
            <consortium name="DOE Joint Genome Institute"/>
            <person name="Hess J."/>
            <person name="Skrede I."/>
            <person name="Wolfe B."/>
            <person name="LaButti K."/>
            <person name="Ohm R.A."/>
            <person name="Grigoriev I.V."/>
            <person name="Pringle A."/>
        </authorList>
    </citation>
    <scope>NUCLEOTIDE SEQUENCE [LARGE SCALE GENOMIC DNA]</scope>
    <source>
        <strain evidence="6 7">SKay4041</strain>
    </source>
</reference>
<accession>A0A2A9NED7</accession>